<reference evidence="11" key="1">
    <citation type="journal article" date="2014" name="Front. Microbiol.">
        <title>High frequency of phylogenetically diverse reductive dehalogenase-homologous genes in deep subseafloor sedimentary metagenomes.</title>
        <authorList>
            <person name="Kawai M."/>
            <person name="Futagami T."/>
            <person name="Toyoda A."/>
            <person name="Takaki Y."/>
            <person name="Nishi S."/>
            <person name="Hori S."/>
            <person name="Arai W."/>
            <person name="Tsubouchi T."/>
            <person name="Morono Y."/>
            <person name="Uchiyama I."/>
            <person name="Ito T."/>
            <person name="Fujiyama A."/>
            <person name="Inagaki F."/>
            <person name="Takami H."/>
        </authorList>
    </citation>
    <scope>NUCLEOTIDE SEQUENCE</scope>
    <source>
        <strain evidence="11">Expedition CK06-06</strain>
    </source>
</reference>
<evidence type="ECO:0000256" key="3">
    <source>
        <dbReference type="ARBA" id="ARBA00022475"/>
    </source>
</evidence>
<evidence type="ECO:0000256" key="8">
    <source>
        <dbReference type="ARBA" id="ARBA00023136"/>
    </source>
</evidence>
<evidence type="ECO:0000256" key="6">
    <source>
        <dbReference type="ARBA" id="ARBA00022989"/>
    </source>
</evidence>
<dbReference type="AlphaFoldDB" id="X1SJS2"/>
<feature type="domain" description="Membrane transport protein MMPL" evidence="10">
    <location>
        <begin position="11"/>
        <end position="113"/>
    </location>
</feature>
<feature type="transmembrane region" description="Helical" evidence="9">
    <location>
        <begin position="59"/>
        <end position="76"/>
    </location>
</feature>
<comment type="caution">
    <text evidence="11">The sequence shown here is derived from an EMBL/GenBank/DDBJ whole genome shotgun (WGS) entry which is preliminary data.</text>
</comment>
<dbReference type="GO" id="GO:0022857">
    <property type="term" value="F:transmembrane transporter activity"/>
    <property type="evidence" value="ECO:0007669"/>
    <property type="project" value="InterPro"/>
</dbReference>
<keyword evidence="6 9" id="KW-1133">Transmembrane helix</keyword>
<dbReference type="PRINTS" id="PR00702">
    <property type="entry name" value="ACRIFLAVINRP"/>
</dbReference>
<dbReference type="Gene3D" id="1.20.1640.10">
    <property type="entry name" value="Multidrug efflux transporter AcrB transmembrane domain"/>
    <property type="match status" value="1"/>
</dbReference>
<evidence type="ECO:0000256" key="7">
    <source>
        <dbReference type="ARBA" id="ARBA00023010"/>
    </source>
</evidence>
<feature type="transmembrane region" description="Helical" evidence="9">
    <location>
        <begin position="82"/>
        <end position="102"/>
    </location>
</feature>
<dbReference type="PANTHER" id="PTHR30081">
    <property type="entry name" value="PROTEIN-EXPORT MEMBRANE PROTEIN SEC"/>
    <property type="match status" value="1"/>
</dbReference>
<dbReference type="GO" id="GO:0015031">
    <property type="term" value="P:protein transport"/>
    <property type="evidence" value="ECO:0007669"/>
    <property type="project" value="UniProtKB-KW"/>
</dbReference>
<comment type="subcellular location">
    <subcellularLocation>
        <location evidence="1">Membrane</location>
        <topology evidence="1">Multi-pass membrane protein</topology>
    </subcellularLocation>
</comment>
<organism evidence="11">
    <name type="scientific">marine sediment metagenome</name>
    <dbReference type="NCBI Taxonomy" id="412755"/>
    <lineage>
        <taxon>unclassified sequences</taxon>
        <taxon>metagenomes</taxon>
        <taxon>ecological metagenomes</taxon>
    </lineage>
</organism>
<dbReference type="InterPro" id="IPR022813">
    <property type="entry name" value="SecD/SecF_arch_bac"/>
</dbReference>
<evidence type="ECO:0000256" key="1">
    <source>
        <dbReference type="ARBA" id="ARBA00004141"/>
    </source>
</evidence>
<keyword evidence="4 9" id="KW-0812">Transmembrane</keyword>
<dbReference type="Pfam" id="PF03176">
    <property type="entry name" value="MMPL"/>
    <property type="match status" value="1"/>
</dbReference>
<keyword evidence="2" id="KW-0813">Transport</keyword>
<dbReference type="PANTHER" id="PTHR30081:SF1">
    <property type="entry name" value="PROTEIN TRANSLOCASE SUBUNIT SECD"/>
    <property type="match status" value="1"/>
</dbReference>
<sequence>VTLTLAGLGGFILSVGMAVDANVLIFERMKEEFRTGRTLGAAVEAGFDRAWTAIRDSNITTFIACIILYWLGSSIVQSAPVMSFATTLFIGVATSMFTAIVVTRTMLRLFVGTPLAPKKALFTMYSGKKS</sequence>
<dbReference type="GO" id="GO:0005886">
    <property type="term" value="C:plasma membrane"/>
    <property type="evidence" value="ECO:0007669"/>
    <property type="project" value="TreeGrafter"/>
</dbReference>
<dbReference type="InterPro" id="IPR001036">
    <property type="entry name" value="Acrflvin-R"/>
</dbReference>
<dbReference type="EMBL" id="BARW01006688">
    <property type="protein sequence ID" value="GAI79411.1"/>
    <property type="molecule type" value="Genomic_DNA"/>
</dbReference>
<proteinExistence type="predicted"/>
<keyword evidence="3" id="KW-1003">Cell membrane</keyword>
<protein>
    <recommendedName>
        <fullName evidence="10">Membrane transport protein MMPL domain-containing protein</fullName>
    </recommendedName>
</protein>
<feature type="transmembrane region" description="Helical" evidence="9">
    <location>
        <begin position="6"/>
        <end position="26"/>
    </location>
</feature>
<dbReference type="SUPFAM" id="SSF82866">
    <property type="entry name" value="Multidrug efflux transporter AcrB transmembrane domain"/>
    <property type="match status" value="1"/>
</dbReference>
<evidence type="ECO:0000256" key="5">
    <source>
        <dbReference type="ARBA" id="ARBA00022927"/>
    </source>
</evidence>
<evidence type="ECO:0000313" key="11">
    <source>
        <dbReference type="EMBL" id="GAI79411.1"/>
    </source>
</evidence>
<evidence type="ECO:0000256" key="9">
    <source>
        <dbReference type="SAM" id="Phobius"/>
    </source>
</evidence>
<name>X1SJS2_9ZZZZ</name>
<evidence type="ECO:0000256" key="2">
    <source>
        <dbReference type="ARBA" id="ARBA00022448"/>
    </source>
</evidence>
<keyword evidence="5" id="KW-0653">Protein transport</keyword>
<accession>X1SJS2</accession>
<evidence type="ECO:0000259" key="10">
    <source>
        <dbReference type="Pfam" id="PF03176"/>
    </source>
</evidence>
<evidence type="ECO:0000256" key="4">
    <source>
        <dbReference type="ARBA" id="ARBA00022692"/>
    </source>
</evidence>
<dbReference type="InterPro" id="IPR004869">
    <property type="entry name" value="MMPL_dom"/>
</dbReference>
<keyword evidence="8 9" id="KW-0472">Membrane</keyword>
<gene>
    <name evidence="11" type="ORF">S12H4_14049</name>
</gene>
<keyword evidence="7" id="KW-0811">Translocation</keyword>
<feature type="non-terminal residue" evidence="11">
    <location>
        <position position="1"/>
    </location>
</feature>